<accession>A0A1N6IK00</accession>
<dbReference type="CDD" id="cd16011">
    <property type="entry name" value="iPGM_like"/>
    <property type="match status" value="1"/>
</dbReference>
<evidence type="ECO:0000313" key="8">
    <source>
        <dbReference type="Proteomes" id="UP000184694"/>
    </source>
</evidence>
<dbReference type="RefSeq" id="WP_074217556.1">
    <property type="nucleotide sequence ID" value="NZ_FSRG01000006.1"/>
</dbReference>
<keyword evidence="8" id="KW-1185">Reference proteome</keyword>
<protein>
    <submittedName>
        <fullName evidence="7">2,3-bisphosphoglycerate-independent phosphoglycerate mutase</fullName>
    </submittedName>
</protein>
<dbReference type="GO" id="GO:0004619">
    <property type="term" value="F:phosphoglycerate mutase activity"/>
    <property type="evidence" value="ECO:0007669"/>
    <property type="project" value="UniProtKB-EC"/>
</dbReference>
<evidence type="ECO:0000259" key="6">
    <source>
        <dbReference type="Pfam" id="PF01676"/>
    </source>
</evidence>
<evidence type="ECO:0000256" key="4">
    <source>
        <dbReference type="ARBA" id="ARBA00005524"/>
    </source>
</evidence>
<dbReference type="Pfam" id="PF10143">
    <property type="entry name" value="PhosphMutase"/>
    <property type="match status" value="1"/>
</dbReference>
<dbReference type="Pfam" id="PF01676">
    <property type="entry name" value="Metalloenzyme"/>
    <property type="match status" value="1"/>
</dbReference>
<dbReference type="PANTHER" id="PTHR31209">
    <property type="entry name" value="COFACTOR-INDEPENDENT PHOSPHOGLYCERATE MUTASE"/>
    <property type="match status" value="1"/>
</dbReference>
<dbReference type="GO" id="GO:0046872">
    <property type="term" value="F:metal ion binding"/>
    <property type="evidence" value="ECO:0007669"/>
    <property type="project" value="InterPro"/>
</dbReference>
<dbReference type="AlphaFoldDB" id="A0A1N6IK00"/>
<evidence type="ECO:0000313" key="7">
    <source>
        <dbReference type="EMBL" id="SIO32303.1"/>
    </source>
</evidence>
<dbReference type="NCBIfam" id="TIGR00306">
    <property type="entry name" value="apgM"/>
    <property type="match status" value="1"/>
</dbReference>
<dbReference type="InterPro" id="IPR004456">
    <property type="entry name" value="Pglycerate_mutase_ApgM"/>
</dbReference>
<dbReference type="InterPro" id="IPR006124">
    <property type="entry name" value="Metalloenzyme"/>
</dbReference>
<dbReference type="EMBL" id="FSRG01000006">
    <property type="protein sequence ID" value="SIO32303.1"/>
    <property type="molecule type" value="Genomic_DNA"/>
</dbReference>
<feature type="domain" description="Metalloenzyme" evidence="6">
    <location>
        <begin position="3"/>
        <end position="373"/>
    </location>
</feature>
<dbReference type="OrthoDB" id="9804453at2"/>
<proteinExistence type="inferred from homology"/>
<dbReference type="STRING" id="1121457.SAMN02745161_2819"/>
<dbReference type="PANTHER" id="PTHR31209:SF4">
    <property type="entry name" value="2,3-BISPHOSPHOGLYCERATE-INDEPENDENT PHOSPHOGLYCERATE MUTASE"/>
    <property type="match status" value="1"/>
</dbReference>
<name>A0A1N6IK00_9BACT</name>
<evidence type="ECO:0000256" key="2">
    <source>
        <dbReference type="ARBA" id="ARBA00002315"/>
    </source>
</evidence>
<dbReference type="SUPFAM" id="SSF53649">
    <property type="entry name" value="Alkaline phosphatase-like"/>
    <property type="match status" value="1"/>
</dbReference>
<dbReference type="Proteomes" id="UP000184694">
    <property type="component" value="Unassembled WGS sequence"/>
</dbReference>
<dbReference type="PIRSF" id="PIRSF006392">
    <property type="entry name" value="IPGAM_arch"/>
    <property type="match status" value="1"/>
</dbReference>
<organism evidence="7 8">
    <name type="scientific">Halodesulfovibrio marinisediminis DSM 17456</name>
    <dbReference type="NCBI Taxonomy" id="1121457"/>
    <lineage>
        <taxon>Bacteria</taxon>
        <taxon>Pseudomonadati</taxon>
        <taxon>Thermodesulfobacteriota</taxon>
        <taxon>Desulfovibrionia</taxon>
        <taxon>Desulfovibrionales</taxon>
        <taxon>Desulfovibrionaceae</taxon>
        <taxon>Halodesulfovibrio</taxon>
    </lineage>
</organism>
<comment type="pathway">
    <text evidence="3">Carbohydrate degradation.</text>
</comment>
<evidence type="ECO:0000256" key="3">
    <source>
        <dbReference type="ARBA" id="ARBA00004921"/>
    </source>
</evidence>
<comment type="function">
    <text evidence="2">Catalyzes the interconversion of 2-phosphoglycerate and 3-phosphoglycerate.</text>
</comment>
<reference evidence="8" key="1">
    <citation type="submission" date="2016-11" db="EMBL/GenBank/DDBJ databases">
        <authorList>
            <person name="Varghese N."/>
            <person name="Submissions S."/>
        </authorList>
    </citation>
    <scope>NUCLEOTIDE SEQUENCE [LARGE SCALE GENOMIC DNA]</scope>
    <source>
        <strain evidence="8">DSM 17456</strain>
    </source>
</reference>
<dbReference type="InterPro" id="IPR017850">
    <property type="entry name" value="Alkaline_phosphatase_core_sf"/>
</dbReference>
<dbReference type="Gene3D" id="3.40.720.10">
    <property type="entry name" value="Alkaline Phosphatase, subunit A"/>
    <property type="match status" value="2"/>
</dbReference>
<evidence type="ECO:0000256" key="1">
    <source>
        <dbReference type="ARBA" id="ARBA00000370"/>
    </source>
</evidence>
<gene>
    <name evidence="7" type="ORF">SAMN02745161_2819</name>
</gene>
<comment type="catalytic activity">
    <reaction evidence="1">
        <text>(2R)-2-phosphoglycerate = (2R)-3-phosphoglycerate</text>
        <dbReference type="Rhea" id="RHEA:15901"/>
        <dbReference type="ChEBI" id="CHEBI:58272"/>
        <dbReference type="ChEBI" id="CHEBI:58289"/>
        <dbReference type="EC" id="5.4.2.12"/>
    </reaction>
</comment>
<sequence>MRKLIVCIADGAADDPSLCPKGTPLERAETPFLDSMTRHSVAGLCYTIPDGFSPDSDVGNMSLFGYDPAKYHNGRAPIEAAALGIQTSENDLIWRVTFCRTENEIITEPCASSLTQKEGKVLIAALNAACDDSSYTFMANKAYRHLMIQKNGRILLEEHNRKLTQQGKSPLVTSGPHMLQHMPLHGELSRYPASLQAIIQKASQVLTSHTAKTNALWLWGEGNAYTLPDFATKYTSNACIISGIPLLHGLGHMAGMQVITHPAFTGHPDTDLTAKANAALAFLQEPQNNIAFIHVEAPDHCGHIGDAEGKRKAIERIDSELLPILLDKMPSACIAITADHLTPAATKSHAHGAVPFIAYHRELPEQTAVQRFTEAECKKGVHLSKDTILLSELKQYYLTATATDKDLNLKK</sequence>
<comment type="similarity">
    <text evidence="4">Belongs to the BPG-independent phosphoglycerate mutase family. A-PGAM subfamily.</text>
</comment>
<keyword evidence="5" id="KW-0324">Glycolysis</keyword>
<dbReference type="GO" id="GO:0006096">
    <property type="term" value="P:glycolytic process"/>
    <property type="evidence" value="ECO:0007669"/>
    <property type="project" value="UniProtKB-KW"/>
</dbReference>
<evidence type="ECO:0000256" key="5">
    <source>
        <dbReference type="ARBA" id="ARBA00023152"/>
    </source>
</evidence>